<evidence type="ECO:0000256" key="3">
    <source>
        <dbReference type="ARBA" id="ARBA00022475"/>
    </source>
</evidence>
<keyword evidence="3" id="KW-1003">Cell membrane</keyword>
<feature type="transmembrane region" description="Helical" evidence="7">
    <location>
        <begin position="50"/>
        <end position="69"/>
    </location>
</feature>
<protein>
    <submittedName>
        <fullName evidence="8">MFS transporter</fullName>
    </submittedName>
</protein>
<organism evidence="8 9">
    <name type="scientific">Chloracidobacterium validum</name>
    <dbReference type="NCBI Taxonomy" id="2821543"/>
    <lineage>
        <taxon>Bacteria</taxon>
        <taxon>Pseudomonadati</taxon>
        <taxon>Acidobacteriota</taxon>
        <taxon>Terriglobia</taxon>
        <taxon>Terriglobales</taxon>
        <taxon>Acidobacteriaceae</taxon>
        <taxon>Chloracidobacterium</taxon>
    </lineage>
</organism>
<accession>A0ABX8BBQ7</accession>
<evidence type="ECO:0000256" key="4">
    <source>
        <dbReference type="ARBA" id="ARBA00022692"/>
    </source>
</evidence>
<dbReference type="InterPro" id="IPR022324">
    <property type="entry name" value="Bacilysin_exporter_BacE_put"/>
</dbReference>
<sequence>MATIGYIELLRRNPRFRRVWFAQVVSELGDWLNYAALMQLARQYGGGAEVAALIIAIELLPFPLWSPVAGMVADRFNRRHVMMVADALRAIIVLGFLLVDRPERLWLIYVLSALQFSLAAFFEPARQALIPSVARPEELITANQLTSLTWSFTLGLGGFLGGVVANAFGLTAAFFVDAASFLVSFAILFGMRDAPAVAETKGMAFDTGFWVAVRYLFAHPVTLAVALVKTGISIAGSGVWLLAVVYGQTVFPFGKDGALAVGILNGAHGLGALIGALTAGWFMRRQFNIAWSIFWLFMLRGLFFGLWAGAFSLWVVALATILITICGSLLWVVSTTLLQRLVPDALRGRVFAIEFGALTFAMAGFLWLTGRALDSWGWTPTLTVLATGASAFLVAAGWLLLMGVSSLTKLSAETTADTVANKPAREPGVA</sequence>
<dbReference type="EMBL" id="CP072648">
    <property type="protein sequence ID" value="QUW03456.1"/>
    <property type="molecule type" value="Genomic_DNA"/>
</dbReference>
<feature type="transmembrane region" description="Helical" evidence="7">
    <location>
        <begin position="314"/>
        <end position="338"/>
    </location>
</feature>
<comment type="subcellular location">
    <subcellularLocation>
        <location evidence="1">Cell membrane</location>
        <topology evidence="1">Multi-pass membrane protein</topology>
    </subcellularLocation>
</comment>
<dbReference type="Gene3D" id="1.20.1250.20">
    <property type="entry name" value="MFS general substrate transporter like domains"/>
    <property type="match status" value="1"/>
</dbReference>
<evidence type="ECO:0000256" key="1">
    <source>
        <dbReference type="ARBA" id="ARBA00004651"/>
    </source>
</evidence>
<feature type="transmembrane region" description="Helical" evidence="7">
    <location>
        <begin position="81"/>
        <end position="99"/>
    </location>
</feature>
<dbReference type="InterPro" id="IPR011701">
    <property type="entry name" value="MFS"/>
</dbReference>
<keyword evidence="4 7" id="KW-0812">Transmembrane</keyword>
<dbReference type="PANTHER" id="PTHR43266">
    <property type="entry name" value="MACROLIDE-EFFLUX PROTEIN"/>
    <property type="match status" value="1"/>
</dbReference>
<dbReference type="Pfam" id="PF07690">
    <property type="entry name" value="MFS_1"/>
    <property type="match status" value="1"/>
</dbReference>
<dbReference type="CDD" id="cd06173">
    <property type="entry name" value="MFS_MefA_like"/>
    <property type="match status" value="1"/>
</dbReference>
<dbReference type="PRINTS" id="PR01988">
    <property type="entry name" value="EXPORTERBACE"/>
</dbReference>
<dbReference type="InterPro" id="IPR036259">
    <property type="entry name" value="MFS_trans_sf"/>
</dbReference>
<reference evidence="8 9" key="1">
    <citation type="submission" date="2021-03" db="EMBL/GenBank/DDBJ databases">
        <title>Genomic and phenotypic characterization of Chloracidobacterium isolates provides evidence for multiple species.</title>
        <authorList>
            <person name="Saini M.K."/>
            <person name="Costas A.M.G."/>
            <person name="Tank M."/>
            <person name="Bryant D.A."/>
        </authorList>
    </citation>
    <scope>NUCLEOTIDE SEQUENCE [LARGE SCALE GENOMIC DNA]</scope>
    <source>
        <strain evidence="8 9">BV2-C</strain>
    </source>
</reference>
<feature type="transmembrane region" description="Helical" evidence="7">
    <location>
        <begin position="382"/>
        <end position="401"/>
    </location>
</feature>
<dbReference type="Proteomes" id="UP000676506">
    <property type="component" value="Chromosome 1"/>
</dbReference>
<evidence type="ECO:0000313" key="9">
    <source>
        <dbReference type="Proteomes" id="UP000676506"/>
    </source>
</evidence>
<evidence type="ECO:0000256" key="2">
    <source>
        <dbReference type="ARBA" id="ARBA00022448"/>
    </source>
</evidence>
<feature type="transmembrane region" description="Helical" evidence="7">
    <location>
        <begin position="289"/>
        <end position="308"/>
    </location>
</feature>
<keyword evidence="5 7" id="KW-1133">Transmembrane helix</keyword>
<proteinExistence type="predicted"/>
<feature type="transmembrane region" description="Helical" evidence="7">
    <location>
        <begin position="258"/>
        <end position="282"/>
    </location>
</feature>
<keyword evidence="2" id="KW-0813">Transport</keyword>
<evidence type="ECO:0000256" key="7">
    <source>
        <dbReference type="SAM" id="Phobius"/>
    </source>
</evidence>
<evidence type="ECO:0000256" key="6">
    <source>
        <dbReference type="ARBA" id="ARBA00023136"/>
    </source>
</evidence>
<dbReference type="RefSeq" id="WP_211429347.1">
    <property type="nucleotide sequence ID" value="NZ_CP072648.1"/>
</dbReference>
<feature type="transmembrane region" description="Helical" evidence="7">
    <location>
        <begin position="105"/>
        <end position="124"/>
    </location>
</feature>
<feature type="transmembrane region" description="Helical" evidence="7">
    <location>
        <begin position="350"/>
        <end position="370"/>
    </location>
</feature>
<name>A0ABX8BBQ7_9BACT</name>
<dbReference type="PANTHER" id="PTHR43266:SF2">
    <property type="entry name" value="MAJOR FACILITATOR SUPERFAMILY (MFS) PROFILE DOMAIN-CONTAINING PROTEIN"/>
    <property type="match status" value="1"/>
</dbReference>
<keyword evidence="6 7" id="KW-0472">Membrane</keyword>
<dbReference type="SUPFAM" id="SSF103473">
    <property type="entry name" value="MFS general substrate transporter"/>
    <property type="match status" value="1"/>
</dbReference>
<evidence type="ECO:0000256" key="5">
    <source>
        <dbReference type="ARBA" id="ARBA00022989"/>
    </source>
</evidence>
<gene>
    <name evidence="8" type="ORF">J8C06_03180</name>
</gene>
<feature type="transmembrane region" description="Helical" evidence="7">
    <location>
        <begin position="223"/>
        <end position="246"/>
    </location>
</feature>
<evidence type="ECO:0000313" key="8">
    <source>
        <dbReference type="EMBL" id="QUW03456.1"/>
    </source>
</evidence>
<keyword evidence="9" id="KW-1185">Reference proteome</keyword>
<feature type="transmembrane region" description="Helical" evidence="7">
    <location>
        <begin position="170"/>
        <end position="191"/>
    </location>
</feature>